<name>A0A518E043_9BACT</name>
<evidence type="ECO:0000256" key="6">
    <source>
        <dbReference type="NCBIfam" id="TIGR02067"/>
    </source>
</evidence>
<evidence type="ECO:0000313" key="8">
    <source>
        <dbReference type="EMBL" id="QDU97453.1"/>
    </source>
</evidence>
<feature type="binding site" evidence="7">
    <location>
        <position position="94"/>
    </location>
    <ligand>
        <name>Mg(2+)</name>
        <dbReference type="ChEBI" id="CHEBI:18420"/>
        <label>1</label>
        <note>catalytic</note>
    </ligand>
</feature>
<accession>A0A518E043</accession>
<reference evidence="8 9" key="1">
    <citation type="submission" date="2019-02" db="EMBL/GenBank/DDBJ databases">
        <title>Deep-cultivation of Planctomycetes and their phenomic and genomic characterization uncovers novel biology.</title>
        <authorList>
            <person name="Wiegand S."/>
            <person name="Jogler M."/>
            <person name="Boedeker C."/>
            <person name="Pinto D."/>
            <person name="Vollmers J."/>
            <person name="Rivas-Marin E."/>
            <person name="Kohn T."/>
            <person name="Peeters S.H."/>
            <person name="Heuer A."/>
            <person name="Rast P."/>
            <person name="Oberbeckmann S."/>
            <person name="Bunk B."/>
            <person name="Jeske O."/>
            <person name="Meyerdierks A."/>
            <person name="Storesund J.E."/>
            <person name="Kallscheuer N."/>
            <person name="Luecker S."/>
            <person name="Lage O.M."/>
            <person name="Pohl T."/>
            <person name="Merkel B.J."/>
            <person name="Hornburger P."/>
            <person name="Mueller R.-W."/>
            <person name="Bruemmer F."/>
            <person name="Labrenz M."/>
            <person name="Spormann A.M."/>
            <person name="Op den Camp H."/>
            <person name="Overmann J."/>
            <person name="Amann R."/>
            <person name="Jetten M.S.M."/>
            <person name="Mascher T."/>
            <person name="Medema M.H."/>
            <person name="Devos D.P."/>
            <person name="Kaster A.-K."/>
            <person name="Ovreas L."/>
            <person name="Rohde M."/>
            <person name="Galperin M.Y."/>
            <person name="Jogler C."/>
        </authorList>
    </citation>
    <scope>NUCLEOTIDE SEQUENCE [LARGE SCALE GENOMIC DNA]</scope>
    <source>
        <strain evidence="8 9">Pla85_3_4</strain>
    </source>
</reference>
<keyword evidence="4 8" id="KW-0378">Hydrolase</keyword>
<evidence type="ECO:0000256" key="1">
    <source>
        <dbReference type="ARBA" id="ARBA00001946"/>
    </source>
</evidence>
<dbReference type="GO" id="GO:0000105">
    <property type="term" value="P:L-histidine biosynthetic process"/>
    <property type="evidence" value="ECO:0007669"/>
    <property type="project" value="UniProtKB-UniRule"/>
</dbReference>
<feature type="binding site" evidence="7">
    <location>
        <position position="221"/>
    </location>
    <ligand>
        <name>Mg(2+)</name>
        <dbReference type="ChEBI" id="CHEBI:18420"/>
        <label>1</label>
        <note>catalytic</note>
    </ligand>
</feature>
<keyword evidence="5 7" id="KW-0460">Magnesium</keyword>
<evidence type="ECO:0000256" key="2">
    <source>
        <dbReference type="ARBA" id="ARBA00009759"/>
    </source>
</evidence>
<dbReference type="Gene3D" id="3.30.540.10">
    <property type="entry name" value="Fructose-1,6-Bisphosphatase, subunit A, domain 1"/>
    <property type="match status" value="1"/>
</dbReference>
<feature type="binding site" evidence="7">
    <location>
        <position position="93"/>
    </location>
    <ligand>
        <name>Mg(2+)</name>
        <dbReference type="ChEBI" id="CHEBI:18420"/>
        <label>2</label>
    </ligand>
</feature>
<protein>
    <recommendedName>
        <fullName evidence="6">Histidinol-phosphatase</fullName>
        <ecNumber evidence="6">3.1.3.15</ecNumber>
    </recommendedName>
</protein>
<dbReference type="InterPro" id="IPR051090">
    <property type="entry name" value="Inositol_monoP_superfamily"/>
</dbReference>
<dbReference type="InterPro" id="IPR020550">
    <property type="entry name" value="Inositol_monophosphatase_CS"/>
</dbReference>
<dbReference type="GO" id="GO:0046854">
    <property type="term" value="P:phosphatidylinositol phosphate biosynthetic process"/>
    <property type="evidence" value="ECO:0007669"/>
    <property type="project" value="InterPro"/>
</dbReference>
<dbReference type="OrthoDB" id="9772456at2"/>
<dbReference type="AlphaFoldDB" id="A0A518E043"/>
<dbReference type="Pfam" id="PF00459">
    <property type="entry name" value="Inositol_P"/>
    <property type="match status" value="1"/>
</dbReference>
<dbReference type="PROSITE" id="PS00630">
    <property type="entry name" value="IMP_2"/>
    <property type="match status" value="1"/>
</dbReference>
<dbReference type="InterPro" id="IPR000760">
    <property type="entry name" value="Inositol_monophosphatase-like"/>
</dbReference>
<evidence type="ECO:0000256" key="4">
    <source>
        <dbReference type="ARBA" id="ARBA00022801"/>
    </source>
</evidence>
<sequence>MSSTTPPAAVQERLKFAVGMARQAGQGTLELFQQASLRVEMKEDRSPVTQADRAAELQMRAAIAEAFPDDAVLGEEFEPTNGTSGYRWILDPIDGTKSFICGVPLYATLVGLEHEGESVAGVIYIPALQEMVYAAVGGGAWYAVGDAAPQQTFVAKNAQLKSGVFVTSQVDTFAQRGAGQAYLDLEAAAYITRSWGDAYGYLLVATGRADVMVDPMMNVWDAAAVAPIICEAGGAFTDWQGKATIHSGEGIGASAAVLEEVLAITRPCPRLS</sequence>
<proteinExistence type="inferred from homology"/>
<dbReference type="EC" id="3.1.3.15" evidence="6"/>
<keyword evidence="9" id="KW-1185">Reference proteome</keyword>
<comment type="similarity">
    <text evidence="2">Belongs to the inositol monophosphatase superfamily.</text>
</comment>
<comment type="cofactor">
    <cofactor evidence="1 7">
        <name>Mg(2+)</name>
        <dbReference type="ChEBI" id="CHEBI:18420"/>
    </cofactor>
</comment>
<dbReference type="CDD" id="cd01641">
    <property type="entry name" value="Bacterial_IMPase_like_1"/>
    <property type="match status" value="1"/>
</dbReference>
<keyword evidence="3 7" id="KW-0479">Metal-binding</keyword>
<dbReference type="GO" id="GO:0004401">
    <property type="term" value="F:histidinol-phosphatase activity"/>
    <property type="evidence" value="ECO:0007669"/>
    <property type="project" value="UniProtKB-UniRule"/>
</dbReference>
<evidence type="ECO:0000256" key="3">
    <source>
        <dbReference type="ARBA" id="ARBA00022723"/>
    </source>
</evidence>
<dbReference type="NCBIfam" id="TIGR02067">
    <property type="entry name" value="his_9_HisN"/>
    <property type="match status" value="1"/>
</dbReference>
<dbReference type="PANTHER" id="PTHR43200:SF6">
    <property type="entry name" value="3'(2'),5'-BISPHOSPHATE NUCLEOTIDASE"/>
    <property type="match status" value="1"/>
</dbReference>
<dbReference type="InterPro" id="IPR011809">
    <property type="entry name" value="His_9_proposed"/>
</dbReference>
<evidence type="ECO:0000256" key="5">
    <source>
        <dbReference type="ARBA" id="ARBA00022842"/>
    </source>
</evidence>
<gene>
    <name evidence="8" type="primary">hisN</name>
    <name evidence="8" type="ORF">Pla8534_53010</name>
</gene>
<evidence type="ECO:0000256" key="7">
    <source>
        <dbReference type="PIRSR" id="PIRSR600760-2"/>
    </source>
</evidence>
<dbReference type="GO" id="GO:0046872">
    <property type="term" value="F:metal ion binding"/>
    <property type="evidence" value="ECO:0007669"/>
    <property type="project" value="UniProtKB-KW"/>
</dbReference>
<evidence type="ECO:0000313" key="9">
    <source>
        <dbReference type="Proteomes" id="UP000317648"/>
    </source>
</evidence>
<dbReference type="RefSeq" id="WP_145056225.1">
    <property type="nucleotide sequence ID" value="NZ_CP036433.1"/>
</dbReference>
<feature type="binding site" evidence="7">
    <location>
        <position position="75"/>
    </location>
    <ligand>
        <name>Mg(2+)</name>
        <dbReference type="ChEBI" id="CHEBI:18420"/>
        <label>1</label>
        <note>catalytic</note>
    </ligand>
</feature>
<dbReference type="PRINTS" id="PR00377">
    <property type="entry name" value="IMPHPHTASES"/>
</dbReference>
<dbReference type="EMBL" id="CP036433">
    <property type="protein sequence ID" value="QDU97453.1"/>
    <property type="molecule type" value="Genomic_DNA"/>
</dbReference>
<dbReference type="FunFam" id="3.30.540.10:FF:000003">
    <property type="entry name" value="Inositol-1-monophosphatase"/>
    <property type="match status" value="1"/>
</dbReference>
<organism evidence="8 9">
    <name type="scientific">Lignipirellula cremea</name>
    <dbReference type="NCBI Taxonomy" id="2528010"/>
    <lineage>
        <taxon>Bacteria</taxon>
        <taxon>Pseudomonadati</taxon>
        <taxon>Planctomycetota</taxon>
        <taxon>Planctomycetia</taxon>
        <taxon>Pirellulales</taxon>
        <taxon>Pirellulaceae</taxon>
        <taxon>Lignipirellula</taxon>
    </lineage>
</organism>
<dbReference type="Gene3D" id="3.40.190.80">
    <property type="match status" value="1"/>
</dbReference>
<dbReference type="PANTHER" id="PTHR43200">
    <property type="entry name" value="PHOSPHATASE"/>
    <property type="match status" value="1"/>
</dbReference>
<dbReference type="SUPFAM" id="SSF56655">
    <property type="entry name" value="Carbohydrate phosphatase"/>
    <property type="match status" value="1"/>
</dbReference>
<dbReference type="KEGG" id="lcre:Pla8534_53010"/>
<feature type="binding site" evidence="7">
    <location>
        <position position="91"/>
    </location>
    <ligand>
        <name>Mg(2+)</name>
        <dbReference type="ChEBI" id="CHEBI:18420"/>
        <label>1</label>
        <note>catalytic</note>
    </ligand>
</feature>
<dbReference type="Proteomes" id="UP000317648">
    <property type="component" value="Chromosome"/>
</dbReference>